<protein>
    <submittedName>
        <fullName evidence="2">Uncharacterized protein</fullName>
    </submittedName>
</protein>
<dbReference type="eggNOG" id="ENOG502ZVJ5">
    <property type="taxonomic scope" value="Bacteria"/>
</dbReference>
<dbReference type="Proteomes" id="UP000001203">
    <property type="component" value="Chromosome linear"/>
</dbReference>
<gene>
    <name evidence="2" type="ordered locus">cce_5111</name>
</gene>
<dbReference type="AlphaFoldDB" id="B1X2U6"/>
<dbReference type="KEGG" id="cyt:cce_5111"/>
<dbReference type="HOGENOM" id="CLU_1831842_0_0_3"/>
<evidence type="ECO:0000313" key="3">
    <source>
        <dbReference type="Proteomes" id="UP000001203"/>
    </source>
</evidence>
<evidence type="ECO:0000256" key="1">
    <source>
        <dbReference type="SAM" id="Coils"/>
    </source>
</evidence>
<reference evidence="2 3" key="1">
    <citation type="journal article" date="2008" name="Proc. Natl. Acad. Sci. U.S.A.">
        <title>The genome of Cyanothece 51142, a unicellular diazotrophic cyanobacterium important in the marine nitrogen cycle.</title>
        <authorList>
            <person name="Welsh E.A."/>
            <person name="Liberton M."/>
            <person name="Stoeckel J."/>
            <person name="Loh T."/>
            <person name="Elvitigala T."/>
            <person name="Wang C."/>
            <person name="Wollam A."/>
            <person name="Fulton R.S."/>
            <person name="Clifton S.W."/>
            <person name="Jacobs J.M."/>
            <person name="Aurora R."/>
            <person name="Ghosh B.K."/>
            <person name="Sherman L.A."/>
            <person name="Smith R.D."/>
            <person name="Wilson R.K."/>
            <person name="Pakrasi H.B."/>
        </authorList>
    </citation>
    <scope>NUCLEOTIDE SEQUENCE [LARGE SCALE GENOMIC DNA]</scope>
    <source>
        <strain evidence="3">ATCC 51142 / BH68</strain>
    </source>
</reference>
<dbReference type="RefSeq" id="WP_009547855.1">
    <property type="nucleotide sequence ID" value="NC_010547.1"/>
</dbReference>
<keyword evidence="3" id="KW-1185">Reference proteome</keyword>
<sequence>MNTKLLQPGQQIGVAKQGRIMKASIHTIDKVTPTGQVVIGDKRFNNRGQIMGSNPFQDQERLISLEEAQAIIAEKEKRALEKKKKRDQQKTIARTATQKAFEVLNQHGYYADVDGHWEVMESEINELLIDYMKKHKPIKD</sequence>
<dbReference type="EMBL" id="CP000807">
    <property type="protein sequence ID" value="ACB54457.1"/>
    <property type="molecule type" value="Genomic_DNA"/>
</dbReference>
<keyword evidence="1" id="KW-0175">Coiled coil</keyword>
<dbReference type="OrthoDB" id="489720at2"/>
<accession>B1X2U6</accession>
<proteinExistence type="predicted"/>
<name>B1X2U6_CROS5</name>
<dbReference type="STRING" id="43989.cce_5111"/>
<evidence type="ECO:0000313" key="2">
    <source>
        <dbReference type="EMBL" id="ACB54457.1"/>
    </source>
</evidence>
<feature type="coiled-coil region" evidence="1">
    <location>
        <begin position="63"/>
        <end position="90"/>
    </location>
</feature>
<organism evidence="2 3">
    <name type="scientific">Crocosphaera subtropica (strain ATCC 51142 / BH68)</name>
    <name type="common">Cyanothece sp. (strain ATCC 51142)</name>
    <dbReference type="NCBI Taxonomy" id="43989"/>
    <lineage>
        <taxon>Bacteria</taxon>
        <taxon>Bacillati</taxon>
        <taxon>Cyanobacteriota</taxon>
        <taxon>Cyanophyceae</taxon>
        <taxon>Oscillatoriophycideae</taxon>
        <taxon>Chroococcales</taxon>
        <taxon>Aphanothecaceae</taxon>
        <taxon>Crocosphaera</taxon>
        <taxon>Crocosphaera subtropica</taxon>
    </lineage>
</organism>